<feature type="region of interest" description="Disordered" evidence="1">
    <location>
        <begin position="181"/>
        <end position="203"/>
    </location>
</feature>
<dbReference type="AlphaFoldDB" id="A0AAV5VJM2"/>
<feature type="region of interest" description="Disordered" evidence="1">
    <location>
        <begin position="1"/>
        <end position="60"/>
    </location>
</feature>
<proteinExistence type="predicted"/>
<dbReference type="EMBL" id="BTSY01000003">
    <property type="protein sequence ID" value="GMT18282.1"/>
    <property type="molecule type" value="Genomic_DNA"/>
</dbReference>
<sequence>SPSSSSSSHLPSHRASPSPTKDRASTTSALHQTIHVVLRPPREVAPPPPRDSHHETNSDTLVAAPERITLHLDRPTDLFGAPGGLGGLGLGTIGIDDVVPLPCPGSLDSGVSEPPFEAPAPQPEAAPTSISPEEVKVYLERLRSFYCELKDSDQLDTAGFVERENLLRPAAEILLADMEATRKKRPAPPPPVEAAAAVAAAAA</sequence>
<evidence type="ECO:0000256" key="1">
    <source>
        <dbReference type="SAM" id="MobiDB-lite"/>
    </source>
</evidence>
<reference evidence="2" key="1">
    <citation type="submission" date="2023-10" db="EMBL/GenBank/DDBJ databases">
        <title>Genome assembly of Pristionchus species.</title>
        <authorList>
            <person name="Yoshida K."/>
            <person name="Sommer R.J."/>
        </authorList>
    </citation>
    <scope>NUCLEOTIDE SEQUENCE</scope>
    <source>
        <strain evidence="2">RS5133</strain>
    </source>
</reference>
<comment type="caution">
    <text evidence="2">The sequence shown here is derived from an EMBL/GenBank/DDBJ whole genome shotgun (WGS) entry which is preliminary data.</text>
</comment>
<feature type="compositionally biased region" description="Low complexity" evidence="1">
    <location>
        <begin position="1"/>
        <end position="19"/>
    </location>
</feature>
<name>A0AAV5VJM2_9BILA</name>
<feature type="region of interest" description="Disordered" evidence="1">
    <location>
        <begin position="107"/>
        <end position="131"/>
    </location>
</feature>
<feature type="compositionally biased region" description="Low complexity" evidence="1">
    <location>
        <begin position="193"/>
        <end position="203"/>
    </location>
</feature>
<dbReference type="Proteomes" id="UP001432322">
    <property type="component" value="Unassembled WGS sequence"/>
</dbReference>
<feature type="non-terminal residue" evidence="2">
    <location>
        <position position="203"/>
    </location>
</feature>
<protein>
    <submittedName>
        <fullName evidence="2">Uncharacterized protein</fullName>
    </submittedName>
</protein>
<organism evidence="2 3">
    <name type="scientific">Pristionchus fissidentatus</name>
    <dbReference type="NCBI Taxonomy" id="1538716"/>
    <lineage>
        <taxon>Eukaryota</taxon>
        <taxon>Metazoa</taxon>
        <taxon>Ecdysozoa</taxon>
        <taxon>Nematoda</taxon>
        <taxon>Chromadorea</taxon>
        <taxon>Rhabditida</taxon>
        <taxon>Rhabditina</taxon>
        <taxon>Diplogasteromorpha</taxon>
        <taxon>Diplogasteroidea</taxon>
        <taxon>Neodiplogasteridae</taxon>
        <taxon>Pristionchus</taxon>
    </lineage>
</organism>
<evidence type="ECO:0000313" key="3">
    <source>
        <dbReference type="Proteomes" id="UP001432322"/>
    </source>
</evidence>
<gene>
    <name evidence="2" type="ORF">PFISCL1PPCAC_9579</name>
</gene>
<accession>A0AAV5VJM2</accession>
<feature type="non-terminal residue" evidence="2">
    <location>
        <position position="1"/>
    </location>
</feature>
<evidence type="ECO:0000313" key="2">
    <source>
        <dbReference type="EMBL" id="GMT18282.1"/>
    </source>
</evidence>
<keyword evidence="3" id="KW-1185">Reference proteome</keyword>